<dbReference type="Gene3D" id="3.40.50.300">
    <property type="entry name" value="P-loop containing nucleotide triphosphate hydrolases"/>
    <property type="match status" value="1"/>
</dbReference>
<keyword evidence="4 7" id="KW-0067">ATP-binding</keyword>
<gene>
    <name evidence="7" type="ORF">B4N89_08885</name>
</gene>
<dbReference type="PANTHER" id="PTHR43776:SF7">
    <property type="entry name" value="D,D-DIPEPTIDE TRANSPORT ATP-BINDING PROTEIN DDPF-RELATED"/>
    <property type="match status" value="1"/>
</dbReference>
<dbReference type="GO" id="GO:0015833">
    <property type="term" value="P:peptide transport"/>
    <property type="evidence" value="ECO:0007669"/>
    <property type="project" value="InterPro"/>
</dbReference>
<dbReference type="GO" id="GO:0055085">
    <property type="term" value="P:transmembrane transport"/>
    <property type="evidence" value="ECO:0007669"/>
    <property type="project" value="UniProtKB-ARBA"/>
</dbReference>
<feature type="region of interest" description="Disordered" evidence="5">
    <location>
        <begin position="1"/>
        <end position="27"/>
    </location>
</feature>
<dbReference type="InterPro" id="IPR017871">
    <property type="entry name" value="ABC_transporter-like_CS"/>
</dbReference>
<feature type="compositionally biased region" description="Low complexity" evidence="5">
    <location>
        <begin position="449"/>
        <end position="459"/>
    </location>
</feature>
<dbReference type="NCBIfam" id="TIGR01727">
    <property type="entry name" value="oligo_HPY"/>
    <property type="match status" value="1"/>
</dbReference>
<dbReference type="Pfam" id="PF08352">
    <property type="entry name" value="oligo_HPY"/>
    <property type="match status" value="1"/>
</dbReference>
<dbReference type="EMBL" id="MWQN01000001">
    <property type="protein sequence ID" value="OPC81047.1"/>
    <property type="molecule type" value="Genomic_DNA"/>
</dbReference>
<comment type="caution">
    <text evidence="7">The sequence shown here is derived from an EMBL/GenBank/DDBJ whole genome shotgun (WGS) entry which is preliminary data.</text>
</comment>
<dbReference type="Proteomes" id="UP000190037">
    <property type="component" value="Unassembled WGS sequence"/>
</dbReference>
<evidence type="ECO:0000256" key="4">
    <source>
        <dbReference type="ARBA" id="ARBA00022840"/>
    </source>
</evidence>
<feature type="region of interest" description="Disordered" evidence="5">
    <location>
        <begin position="386"/>
        <end position="478"/>
    </location>
</feature>
<dbReference type="FunFam" id="3.40.50.300:FF:000016">
    <property type="entry name" value="Oligopeptide ABC transporter ATP-binding component"/>
    <property type="match status" value="1"/>
</dbReference>
<sequence length="478" mass="50623">MTEGARAGDDVNVAQTGEPEAASRREPGDVLVRVRGLRKHFPIRSGMTRRRAGTVKAVDGLDFDIREGETLGLVGESGCGKSTTGRMVMRLLEPSEGTIEFGGRDLTGLSRGQLRPLRRDFQMIFQDPQSSLNPRHTVGTIVGLPFRLQKVTPEGGVKKAVQELLELVGLSPEHYNRYPHEFSGGQRQRIGIARALALRPKLVVADEPVSALDVSIQAQVVNLLDDLQSEFGLTYLIIAHDLSVVRHTSDRVAVMYLGKIVEIADREDLYTSPKHPYTVALMSAVPVPDPARRESRDRILLKGDVPSPMDPPPACRFHTRCWKAQDICKTREPPLAELTTRHQVACHFPENMPAEDGAGEAVLLGKRAPGGTGPAVAAVAAGEGAEAAAESPAETVVETPVESPAEGGADAPAEPAAGTAGKTPAEPSAETSARTSAEGDAAASVESSTGTPAETPGETPAEDSPKAPGKDTPPTSAP</sequence>
<dbReference type="AlphaFoldDB" id="A0A1T3NW23"/>
<feature type="compositionally biased region" description="Low complexity" evidence="5">
    <location>
        <begin position="386"/>
        <end position="427"/>
    </location>
</feature>
<dbReference type="PROSITE" id="PS50893">
    <property type="entry name" value="ABC_TRANSPORTER_2"/>
    <property type="match status" value="1"/>
</dbReference>
<keyword evidence="8" id="KW-1185">Reference proteome</keyword>
<feature type="domain" description="ABC transporter" evidence="6">
    <location>
        <begin position="32"/>
        <end position="282"/>
    </location>
</feature>
<accession>A0A1T3NW23</accession>
<dbReference type="InterPro" id="IPR003593">
    <property type="entry name" value="AAA+_ATPase"/>
</dbReference>
<evidence type="ECO:0000256" key="3">
    <source>
        <dbReference type="ARBA" id="ARBA00022741"/>
    </source>
</evidence>
<evidence type="ECO:0000256" key="1">
    <source>
        <dbReference type="ARBA" id="ARBA00005417"/>
    </source>
</evidence>
<keyword evidence="2" id="KW-0813">Transport</keyword>
<dbReference type="GO" id="GO:0016887">
    <property type="term" value="F:ATP hydrolysis activity"/>
    <property type="evidence" value="ECO:0007669"/>
    <property type="project" value="InterPro"/>
</dbReference>
<dbReference type="InterPro" id="IPR050319">
    <property type="entry name" value="ABC_transp_ATP-bind"/>
</dbReference>
<dbReference type="InterPro" id="IPR013563">
    <property type="entry name" value="Oligopep_ABC_C"/>
</dbReference>
<dbReference type="PROSITE" id="PS00211">
    <property type="entry name" value="ABC_TRANSPORTER_1"/>
    <property type="match status" value="1"/>
</dbReference>
<evidence type="ECO:0000256" key="5">
    <source>
        <dbReference type="SAM" id="MobiDB-lite"/>
    </source>
</evidence>
<comment type="similarity">
    <text evidence="1">Belongs to the ABC transporter superfamily.</text>
</comment>
<dbReference type="SMART" id="SM00382">
    <property type="entry name" value="AAA"/>
    <property type="match status" value="1"/>
</dbReference>
<dbReference type="PANTHER" id="PTHR43776">
    <property type="entry name" value="TRANSPORT ATP-BINDING PROTEIN"/>
    <property type="match status" value="1"/>
</dbReference>
<dbReference type="GO" id="GO:0005524">
    <property type="term" value="F:ATP binding"/>
    <property type="evidence" value="ECO:0007669"/>
    <property type="project" value="UniProtKB-KW"/>
</dbReference>
<organism evidence="7 8">
    <name type="scientific">Embleya scabrispora</name>
    <dbReference type="NCBI Taxonomy" id="159449"/>
    <lineage>
        <taxon>Bacteria</taxon>
        <taxon>Bacillati</taxon>
        <taxon>Actinomycetota</taxon>
        <taxon>Actinomycetes</taxon>
        <taxon>Kitasatosporales</taxon>
        <taxon>Streptomycetaceae</taxon>
        <taxon>Embleya</taxon>
    </lineage>
</organism>
<protein>
    <submittedName>
        <fullName evidence="7">Dipeptide/oligopeptide/nickel ABC transporter ATP-binding protein</fullName>
    </submittedName>
</protein>
<name>A0A1T3NW23_9ACTN</name>
<evidence type="ECO:0000256" key="2">
    <source>
        <dbReference type="ARBA" id="ARBA00022448"/>
    </source>
</evidence>
<dbReference type="InterPro" id="IPR027417">
    <property type="entry name" value="P-loop_NTPase"/>
</dbReference>
<evidence type="ECO:0000313" key="7">
    <source>
        <dbReference type="EMBL" id="OPC81047.1"/>
    </source>
</evidence>
<dbReference type="Pfam" id="PF00005">
    <property type="entry name" value="ABC_tran"/>
    <property type="match status" value="1"/>
</dbReference>
<proteinExistence type="inferred from homology"/>
<evidence type="ECO:0000259" key="6">
    <source>
        <dbReference type="PROSITE" id="PS50893"/>
    </source>
</evidence>
<dbReference type="SUPFAM" id="SSF52540">
    <property type="entry name" value="P-loop containing nucleoside triphosphate hydrolases"/>
    <property type="match status" value="1"/>
</dbReference>
<dbReference type="InterPro" id="IPR003439">
    <property type="entry name" value="ABC_transporter-like_ATP-bd"/>
</dbReference>
<reference evidence="7 8" key="1">
    <citation type="submission" date="2017-03" db="EMBL/GenBank/DDBJ databases">
        <title>Draft genome sequence of Streptomyces scabrisporus NF3, endophyte isolated from Amphipterygium adstringens.</title>
        <authorList>
            <person name="Vazquez M."/>
            <person name="Ceapa C.D."/>
            <person name="Rodriguez Luna D."/>
            <person name="Sanchez Esquivel S."/>
        </authorList>
    </citation>
    <scope>NUCLEOTIDE SEQUENCE [LARGE SCALE GENOMIC DNA]</scope>
    <source>
        <strain evidence="7 8">NF3</strain>
    </source>
</reference>
<keyword evidence="3" id="KW-0547">Nucleotide-binding</keyword>
<evidence type="ECO:0000313" key="8">
    <source>
        <dbReference type="Proteomes" id="UP000190037"/>
    </source>
</evidence>
<dbReference type="STRING" id="159449.B4N89_08885"/>
<dbReference type="CDD" id="cd03257">
    <property type="entry name" value="ABC_NikE_OppD_transporters"/>
    <property type="match status" value="1"/>
</dbReference>